<reference evidence="1" key="1">
    <citation type="submission" date="2019-09" db="EMBL/GenBank/DDBJ databases">
        <title>Genomic analysis of Haloferax sp. CBA1149.</title>
        <authorList>
            <person name="Roh S.W."/>
        </authorList>
    </citation>
    <scope>NUCLEOTIDE SEQUENCE</scope>
    <source>
        <strain evidence="1">CBA1149</strain>
    </source>
</reference>
<sequence>MPEPTTRLHVWITGYDDKDEEKMKRLMEENDFPIQYSHKPSDEGIEFQSHGFEYNDENLALVQDMLQKFKAEFSSKSVELEDGTLGNHVAIDYFECIRIK</sequence>
<dbReference type="AlphaFoldDB" id="A0A643JQ65"/>
<accession>A0A643JQ65</accession>
<evidence type="ECO:0000313" key="1">
    <source>
        <dbReference type="EMBL" id="KAB1184811.1"/>
    </source>
</evidence>
<organism evidence="1">
    <name type="scientific">Haloferax sp. CBA1149</name>
    <dbReference type="NCBI Taxonomy" id="2650753"/>
    <lineage>
        <taxon>Archaea</taxon>
        <taxon>Methanobacteriati</taxon>
        <taxon>Methanobacteriota</taxon>
        <taxon>Stenosarchaea group</taxon>
        <taxon>Halobacteria</taxon>
        <taxon>Halobacteriales</taxon>
        <taxon>Haloferacaceae</taxon>
        <taxon>Haloferax</taxon>
    </lineage>
</organism>
<proteinExistence type="predicted"/>
<protein>
    <submittedName>
        <fullName evidence="1">Uncharacterized protein</fullName>
    </submittedName>
</protein>
<gene>
    <name evidence="1" type="ORF">Hfx1149_17260</name>
</gene>
<dbReference type="RefSeq" id="WP_151139975.1">
    <property type="nucleotide sequence ID" value="NZ_VZUS01000006.1"/>
</dbReference>
<comment type="caution">
    <text evidence="1">The sequence shown here is derived from an EMBL/GenBank/DDBJ whole genome shotgun (WGS) entry which is preliminary data.</text>
</comment>
<name>A0A643JQ65_9EURY</name>
<dbReference type="EMBL" id="VZUS01000006">
    <property type="protein sequence ID" value="KAB1184811.1"/>
    <property type="molecule type" value="Genomic_DNA"/>
</dbReference>